<feature type="compositionally biased region" description="Acidic residues" evidence="1">
    <location>
        <begin position="107"/>
        <end position="134"/>
    </location>
</feature>
<keyword evidence="5" id="KW-1185">Reference proteome</keyword>
<feature type="compositionally biased region" description="Basic and acidic residues" evidence="1">
    <location>
        <begin position="179"/>
        <end position="190"/>
    </location>
</feature>
<organism evidence="4 5">
    <name type="scientific">Cuscuta campestris</name>
    <dbReference type="NCBI Taxonomy" id="132261"/>
    <lineage>
        <taxon>Eukaryota</taxon>
        <taxon>Viridiplantae</taxon>
        <taxon>Streptophyta</taxon>
        <taxon>Embryophyta</taxon>
        <taxon>Tracheophyta</taxon>
        <taxon>Spermatophyta</taxon>
        <taxon>Magnoliopsida</taxon>
        <taxon>eudicotyledons</taxon>
        <taxon>Gunneridae</taxon>
        <taxon>Pentapetalae</taxon>
        <taxon>asterids</taxon>
        <taxon>lamiids</taxon>
        <taxon>Solanales</taxon>
        <taxon>Convolvulaceae</taxon>
        <taxon>Cuscuteae</taxon>
        <taxon>Cuscuta</taxon>
        <taxon>Cuscuta subgen. Grammica</taxon>
        <taxon>Cuscuta sect. Cleistogrammica</taxon>
    </lineage>
</organism>
<reference evidence="4 5" key="1">
    <citation type="submission" date="2018-04" db="EMBL/GenBank/DDBJ databases">
        <authorList>
            <person name="Vogel A."/>
        </authorList>
    </citation>
    <scope>NUCLEOTIDE SEQUENCE [LARGE SCALE GENOMIC DNA]</scope>
</reference>
<feature type="region of interest" description="Disordered" evidence="1">
    <location>
        <begin position="305"/>
        <end position="327"/>
    </location>
</feature>
<feature type="compositionally biased region" description="Polar residues" evidence="1">
    <location>
        <begin position="34"/>
        <end position="44"/>
    </location>
</feature>
<evidence type="ECO:0000259" key="2">
    <source>
        <dbReference type="Pfam" id="PF23399"/>
    </source>
</evidence>
<dbReference type="GO" id="GO:0009737">
    <property type="term" value="P:response to abscisic acid"/>
    <property type="evidence" value="ECO:0007669"/>
    <property type="project" value="InterPro"/>
</dbReference>
<feature type="compositionally biased region" description="Basic and acidic residues" evidence="1">
    <location>
        <begin position="413"/>
        <end position="425"/>
    </location>
</feature>
<dbReference type="InterPro" id="IPR056605">
    <property type="entry name" value="LTI65_LTI78_N"/>
</dbReference>
<feature type="compositionally biased region" description="Polar residues" evidence="1">
    <location>
        <begin position="191"/>
        <end position="203"/>
    </location>
</feature>
<feature type="compositionally biased region" description="Basic and acidic residues" evidence="1">
    <location>
        <begin position="1"/>
        <end position="12"/>
    </location>
</feature>
<protein>
    <submittedName>
        <fullName evidence="4">Uncharacterized protein</fullName>
    </submittedName>
</protein>
<evidence type="ECO:0000313" key="4">
    <source>
        <dbReference type="EMBL" id="VFR03335.1"/>
    </source>
</evidence>
<feature type="domain" description="LTI65/LTI78 PGEED repeat" evidence="2">
    <location>
        <begin position="232"/>
        <end position="262"/>
    </location>
</feature>
<name>A0A484NTZ5_9ASTE</name>
<feature type="domain" description="LTI65/LTI78 N-terminal" evidence="3">
    <location>
        <begin position="59"/>
        <end position="144"/>
    </location>
</feature>
<feature type="region of interest" description="Disordered" evidence="1">
    <location>
        <begin position="1"/>
        <end position="232"/>
    </location>
</feature>
<feature type="compositionally biased region" description="Basic and acidic residues" evidence="1">
    <location>
        <begin position="148"/>
        <end position="160"/>
    </location>
</feature>
<feature type="compositionally biased region" description="Basic residues" evidence="1">
    <location>
        <begin position="75"/>
        <end position="88"/>
    </location>
</feature>
<dbReference type="PANTHER" id="PTHR33836">
    <property type="entry name" value="LOW-TEMPERATURE-INDUCED 65 KDA PROTEIN-RELATED"/>
    <property type="match status" value="1"/>
</dbReference>
<evidence type="ECO:0000256" key="1">
    <source>
        <dbReference type="SAM" id="MobiDB-lite"/>
    </source>
</evidence>
<proteinExistence type="predicted"/>
<dbReference type="EMBL" id="OOIL02006874">
    <property type="protein sequence ID" value="VFR03335.1"/>
    <property type="molecule type" value="Genomic_DNA"/>
</dbReference>
<evidence type="ECO:0000259" key="3">
    <source>
        <dbReference type="Pfam" id="PF23403"/>
    </source>
</evidence>
<accession>A0A484NTZ5</accession>
<feature type="compositionally biased region" description="Basic and acidic residues" evidence="1">
    <location>
        <begin position="217"/>
        <end position="232"/>
    </location>
</feature>
<evidence type="ECO:0000313" key="5">
    <source>
        <dbReference type="Proteomes" id="UP000595140"/>
    </source>
</evidence>
<feature type="region of interest" description="Disordered" evidence="1">
    <location>
        <begin position="406"/>
        <end position="425"/>
    </location>
</feature>
<sequence>MAQLERNSESFKHTKSPHSIPFDQLIQGEERCWSPNTSPTQKCINNNNQEEAFPNNNNQHNKKSVLTKVKESAKKLRHSLSGGKKKHENHVPGETSSTRPAWGANLEENEYENEDEYDEDEDDDDDVVDDEDPEYLGAPMYESELAPEDYKETARQHPRADPLFSEKSVFPLQAATKPGNEKETGEERSNATEAQPSSSSIDSKFSGLTVAATAAKTEGKDKEGISSPTRWDKGVSVKEYLMNKLEPGEDERELSKVISEAMSPRTRAAGDRGVVEKVKDAVSSFLRPQPPPINQFLSRVAAATNHTEVSPSQGSVSATNGNSSPLIPVSTNAHEVVEEEMVRDALGGEHLRLGPPQNAQMAEASGQNEALIWLRSSFMRRELVVKIYNEIAYNAIQGKNFERLQAPRKGRQREKENFEHIRAPR</sequence>
<dbReference type="OrthoDB" id="670168at2759"/>
<dbReference type="Proteomes" id="UP000595140">
    <property type="component" value="Unassembled WGS sequence"/>
</dbReference>
<dbReference type="Pfam" id="PF23403">
    <property type="entry name" value="LTI65_LTI78_N"/>
    <property type="match status" value="1"/>
</dbReference>
<dbReference type="PANTHER" id="PTHR33836:SF7">
    <property type="entry name" value="LOW-TEMPERATURE-INDUCED PROTEIN"/>
    <property type="match status" value="1"/>
</dbReference>
<dbReference type="InterPro" id="IPR057059">
    <property type="entry name" value="LTI65/LTI78_PGEED"/>
</dbReference>
<feature type="compositionally biased region" description="Low complexity" evidence="1">
    <location>
        <begin position="45"/>
        <end position="59"/>
    </location>
</feature>
<dbReference type="Pfam" id="PF23399">
    <property type="entry name" value="LTI65_PGEED"/>
    <property type="match status" value="1"/>
</dbReference>
<dbReference type="InterPro" id="IPR037491">
    <property type="entry name" value="LTI78/LTI65"/>
</dbReference>
<dbReference type="AlphaFoldDB" id="A0A484NTZ5"/>
<gene>
    <name evidence="4" type="ORF">CCAM_LOCUS45110</name>
</gene>